<evidence type="ECO:0000313" key="2">
    <source>
        <dbReference type="EMBL" id="RRN51664.1"/>
    </source>
</evidence>
<name>A0A0Z8JKM9_STRSU</name>
<dbReference type="RefSeq" id="WP_024388632.1">
    <property type="nucleotide sequence ID" value="NZ_CECW01000001.1"/>
</dbReference>
<sequence length="107" mass="11976">MSKMKELNRLIHDMEETAKYYLRLVDEFKKLLSTDDETVPEPISPKSEPRREIQLEDVRAVLATKAKDGFKNEVRALLNAYGASSLSALDPKHFAAVLEEAGGIGND</sequence>
<reference evidence="1 3" key="1">
    <citation type="submission" date="2016-02" db="EMBL/GenBank/DDBJ databases">
        <authorList>
            <consortium name="Pathogen Informatics"/>
        </authorList>
    </citation>
    <scope>NUCLEOTIDE SEQUENCE [LARGE SCALE GENOMIC DNA]</scope>
    <source>
        <strain evidence="1 3">LSS80</strain>
    </source>
</reference>
<gene>
    <name evidence="2" type="ORF">EI219_00845</name>
    <name evidence="1" type="ORF">ERS132442_00711</name>
</gene>
<evidence type="ECO:0000313" key="1">
    <source>
        <dbReference type="EMBL" id="CYV55569.1"/>
    </source>
</evidence>
<evidence type="ECO:0000313" key="3">
    <source>
        <dbReference type="Proteomes" id="UP000070960"/>
    </source>
</evidence>
<dbReference type="EMBL" id="FIIE01000004">
    <property type="protein sequence ID" value="CYV55569.1"/>
    <property type="molecule type" value="Genomic_DNA"/>
</dbReference>
<reference evidence="2 4" key="2">
    <citation type="submission" date="2018-11" db="EMBL/GenBank/DDBJ databases">
        <title>Changes in penicillin susceptibility of Streptococcus suis isolates by amino acid alterations in the penicillin-binding protein.</title>
        <authorList>
            <person name="Niemann L."/>
            <person name="Eichhorn I."/>
        </authorList>
    </citation>
    <scope>NUCLEOTIDE SEQUENCE [LARGE SCALE GENOMIC DNA]</scope>
    <source>
        <strain evidence="2 4">IMT40201</strain>
    </source>
</reference>
<evidence type="ECO:0000313" key="4">
    <source>
        <dbReference type="Proteomes" id="UP000281324"/>
    </source>
</evidence>
<dbReference type="Proteomes" id="UP000281324">
    <property type="component" value="Unassembled WGS sequence"/>
</dbReference>
<dbReference type="EMBL" id="RRZQ01000002">
    <property type="protein sequence ID" value="RRN51664.1"/>
    <property type="molecule type" value="Genomic_DNA"/>
</dbReference>
<accession>A0A0Z8JKM9</accession>
<dbReference type="AlphaFoldDB" id="A0A0Z8JKM9"/>
<organism evidence="1 3">
    <name type="scientific">Streptococcus suis</name>
    <dbReference type="NCBI Taxonomy" id="1307"/>
    <lineage>
        <taxon>Bacteria</taxon>
        <taxon>Bacillati</taxon>
        <taxon>Bacillota</taxon>
        <taxon>Bacilli</taxon>
        <taxon>Lactobacillales</taxon>
        <taxon>Streptococcaceae</taxon>
        <taxon>Streptococcus</taxon>
    </lineage>
</organism>
<protein>
    <submittedName>
        <fullName evidence="1">Phage protein</fullName>
    </submittedName>
</protein>
<proteinExistence type="predicted"/>
<dbReference type="Proteomes" id="UP000070960">
    <property type="component" value="Unassembled WGS sequence"/>
</dbReference>